<keyword evidence="2" id="KW-1185">Reference proteome</keyword>
<evidence type="ECO:0000313" key="1">
    <source>
        <dbReference type="EMBL" id="PUB13101.1"/>
    </source>
</evidence>
<proteinExistence type="predicted"/>
<organism evidence="1 2">
    <name type="scientific">Yoonia sediminilitoris</name>
    <dbReference type="NCBI Taxonomy" id="1286148"/>
    <lineage>
        <taxon>Bacteria</taxon>
        <taxon>Pseudomonadati</taxon>
        <taxon>Pseudomonadota</taxon>
        <taxon>Alphaproteobacteria</taxon>
        <taxon>Rhodobacterales</taxon>
        <taxon>Paracoccaceae</taxon>
        <taxon>Yoonia</taxon>
    </lineage>
</organism>
<dbReference type="Proteomes" id="UP000244523">
    <property type="component" value="Unassembled WGS sequence"/>
</dbReference>
<name>A0A2T6KDM7_9RHOB</name>
<dbReference type="EMBL" id="QBUD01000008">
    <property type="protein sequence ID" value="PUB13101.1"/>
    <property type="molecule type" value="Genomic_DNA"/>
</dbReference>
<sequence length="36" mass="3870">MDDANIIDFTGRDSVTDPLTDLLRKGARAFASSGRS</sequence>
<dbReference type="AlphaFoldDB" id="A0A2T6KDM7"/>
<evidence type="ECO:0000313" key="2">
    <source>
        <dbReference type="Proteomes" id="UP000244523"/>
    </source>
</evidence>
<accession>A0A2T6KDM7</accession>
<protein>
    <submittedName>
        <fullName evidence="1">Uncharacterized protein</fullName>
    </submittedName>
</protein>
<reference evidence="1 2" key="1">
    <citation type="submission" date="2018-04" db="EMBL/GenBank/DDBJ databases">
        <title>Genomic Encyclopedia of Archaeal and Bacterial Type Strains, Phase II (KMG-II): from individual species to whole genera.</title>
        <authorList>
            <person name="Goeker M."/>
        </authorList>
    </citation>
    <scope>NUCLEOTIDE SEQUENCE [LARGE SCALE GENOMIC DNA]</scope>
    <source>
        <strain evidence="1 2">DSM 29955</strain>
    </source>
</reference>
<gene>
    <name evidence="1" type="ORF">C8N45_10821</name>
</gene>
<comment type="caution">
    <text evidence="1">The sequence shown here is derived from an EMBL/GenBank/DDBJ whole genome shotgun (WGS) entry which is preliminary data.</text>
</comment>